<dbReference type="Gene3D" id="3.40.50.150">
    <property type="entry name" value="Vaccinia Virus protein VP39"/>
    <property type="match status" value="1"/>
</dbReference>
<sequence length="350" mass="37432">MLPEELRTALDKTLSGYSPQELSDSVARLTERYRTNAATGGGTHIRSRADVAAYAAYRMPATYAAAATAMRQAAAMTPGFRPGSHLDVGGGTGAAIWAAGETWPSIERVTVIEHDPQIIDLGKRLARTSEALRAATWRQASVRPGLDRPAADLVTMSYALGELPQDKRREIVRWLAADAAMVIVIEPGTPAGYATVAEAREVLVAQGLSVAAPCPHDGRCPIEQGRDWCHFSVRLPRTSLHRRIKAGTLSFEDEKFSYVAATAVPGERAGARILRHPVKRKGVVSLRLCAGQEGIRDVIVSKRQGDLYRAARDADWGDGWGDDGLRLDHGNGEGGGSGSAGGSSLEDVDD</sequence>
<name>A0A7W9GFQ2_9ACTN</name>
<evidence type="ECO:0000256" key="3">
    <source>
        <dbReference type="ARBA" id="ARBA00023004"/>
    </source>
</evidence>
<keyword evidence="1" id="KW-0479">Metal-binding</keyword>
<dbReference type="AlphaFoldDB" id="A0A7W9GFQ2"/>
<dbReference type="Pfam" id="PF09243">
    <property type="entry name" value="Rsm22"/>
    <property type="match status" value="1"/>
</dbReference>
<evidence type="ECO:0000256" key="2">
    <source>
        <dbReference type="ARBA" id="ARBA00022946"/>
    </source>
</evidence>
<dbReference type="InterPro" id="IPR052571">
    <property type="entry name" value="Mt_RNA_Methyltransferase"/>
</dbReference>
<evidence type="ECO:0000256" key="5">
    <source>
        <dbReference type="SAM" id="MobiDB-lite"/>
    </source>
</evidence>
<feature type="compositionally biased region" description="Gly residues" evidence="5">
    <location>
        <begin position="332"/>
        <end position="341"/>
    </location>
</feature>
<accession>A0A7W9GFQ2</accession>
<keyword evidence="7" id="KW-1185">Reference proteome</keyword>
<dbReference type="RefSeq" id="WP_185076009.1">
    <property type="nucleotide sequence ID" value="NZ_JACHMB010000001.1"/>
</dbReference>
<evidence type="ECO:0000256" key="4">
    <source>
        <dbReference type="ARBA" id="ARBA00023014"/>
    </source>
</evidence>
<dbReference type="GO" id="GO:0006412">
    <property type="term" value="P:translation"/>
    <property type="evidence" value="ECO:0007669"/>
    <property type="project" value="InterPro"/>
</dbReference>
<dbReference type="PANTHER" id="PTHR13184:SF5">
    <property type="entry name" value="METHYLTRANSFERASE-LIKE PROTEIN 17, MITOCHONDRIAL"/>
    <property type="match status" value="1"/>
</dbReference>
<evidence type="ECO:0000256" key="1">
    <source>
        <dbReference type="ARBA" id="ARBA00022723"/>
    </source>
</evidence>
<evidence type="ECO:0000313" key="7">
    <source>
        <dbReference type="Proteomes" id="UP000579153"/>
    </source>
</evidence>
<dbReference type="PANTHER" id="PTHR13184">
    <property type="entry name" value="37S RIBOSOMAL PROTEIN S22"/>
    <property type="match status" value="1"/>
</dbReference>
<proteinExistence type="predicted"/>
<evidence type="ECO:0000313" key="6">
    <source>
        <dbReference type="EMBL" id="MBB5782989.1"/>
    </source>
</evidence>
<dbReference type="GO" id="GO:0003735">
    <property type="term" value="F:structural constituent of ribosome"/>
    <property type="evidence" value="ECO:0007669"/>
    <property type="project" value="TreeGrafter"/>
</dbReference>
<keyword evidence="6" id="KW-0808">Transferase</keyword>
<keyword evidence="2" id="KW-0809">Transit peptide</keyword>
<dbReference type="Proteomes" id="UP000579153">
    <property type="component" value="Unassembled WGS sequence"/>
</dbReference>
<dbReference type="GO" id="GO:0008168">
    <property type="term" value="F:methyltransferase activity"/>
    <property type="evidence" value="ECO:0007669"/>
    <property type="project" value="UniProtKB-KW"/>
</dbReference>
<dbReference type="GO" id="GO:0032259">
    <property type="term" value="P:methylation"/>
    <property type="evidence" value="ECO:0007669"/>
    <property type="project" value="UniProtKB-KW"/>
</dbReference>
<dbReference type="GO" id="GO:0046872">
    <property type="term" value="F:metal ion binding"/>
    <property type="evidence" value="ECO:0007669"/>
    <property type="project" value="UniProtKB-KW"/>
</dbReference>
<comment type="caution">
    <text evidence="6">The sequence shown here is derived from an EMBL/GenBank/DDBJ whole genome shotgun (WGS) entry which is preliminary data.</text>
</comment>
<dbReference type="SUPFAM" id="SSF53335">
    <property type="entry name" value="S-adenosyl-L-methionine-dependent methyltransferases"/>
    <property type="match status" value="1"/>
</dbReference>
<dbReference type="InterPro" id="IPR029063">
    <property type="entry name" value="SAM-dependent_MTases_sf"/>
</dbReference>
<dbReference type="InterPro" id="IPR015324">
    <property type="entry name" value="Ribosomal_Rsm22-like"/>
</dbReference>
<dbReference type="GO" id="GO:0051536">
    <property type="term" value="F:iron-sulfur cluster binding"/>
    <property type="evidence" value="ECO:0007669"/>
    <property type="project" value="UniProtKB-KW"/>
</dbReference>
<keyword evidence="6" id="KW-0687">Ribonucleoprotein</keyword>
<feature type="region of interest" description="Disordered" evidence="5">
    <location>
        <begin position="322"/>
        <end position="350"/>
    </location>
</feature>
<protein>
    <submittedName>
        <fullName evidence="6">Ribosomal protein RSM22 (Predicted rRNA methylase)</fullName>
    </submittedName>
</protein>
<organism evidence="6 7">
    <name type="scientific">Nonomuraea jabiensis</name>
    <dbReference type="NCBI Taxonomy" id="882448"/>
    <lineage>
        <taxon>Bacteria</taxon>
        <taxon>Bacillati</taxon>
        <taxon>Actinomycetota</taxon>
        <taxon>Actinomycetes</taxon>
        <taxon>Streptosporangiales</taxon>
        <taxon>Streptosporangiaceae</taxon>
        <taxon>Nonomuraea</taxon>
    </lineage>
</organism>
<reference evidence="6 7" key="1">
    <citation type="submission" date="2020-08" db="EMBL/GenBank/DDBJ databases">
        <title>Sequencing the genomes of 1000 actinobacteria strains.</title>
        <authorList>
            <person name="Klenk H.-P."/>
        </authorList>
    </citation>
    <scope>NUCLEOTIDE SEQUENCE [LARGE SCALE GENOMIC DNA]</scope>
    <source>
        <strain evidence="6 7">DSM 45507</strain>
    </source>
</reference>
<keyword evidence="6" id="KW-0689">Ribosomal protein</keyword>
<keyword evidence="6" id="KW-0489">Methyltransferase</keyword>
<keyword evidence="3" id="KW-0408">Iron</keyword>
<gene>
    <name evidence="6" type="ORF">HD596_009745</name>
</gene>
<dbReference type="EMBL" id="JACHMB010000001">
    <property type="protein sequence ID" value="MBB5782989.1"/>
    <property type="molecule type" value="Genomic_DNA"/>
</dbReference>
<dbReference type="GO" id="GO:0015935">
    <property type="term" value="C:small ribosomal subunit"/>
    <property type="evidence" value="ECO:0007669"/>
    <property type="project" value="TreeGrafter"/>
</dbReference>
<keyword evidence="4" id="KW-0411">Iron-sulfur</keyword>